<sequence length="216" mass="23617">MYVDNCVASVGSKEDALKFKEESVDIFGTAKMDLREWEIGPLSEEKQVPVLGLFWNLRTDELTCDLRSFAKKMKPGKVTRRKILFWQARHNVRCTPLDWCTFSKCRAAADRIDLPPSRASVAKRYSASVRAPAAVWAVTRRSCHVAGGRSGTTTSGSAGTRLDNTTQSRRPVARYCTPKYAAGHPPASVDQAARLSSAHETLARTKLCLGGATGAA</sequence>
<proteinExistence type="predicted"/>
<accession>A0ABY6JYT4</accession>
<gene>
    <name evidence="2" type="ORF">LAZ67_1006177</name>
</gene>
<feature type="compositionally biased region" description="Low complexity" evidence="1">
    <location>
        <begin position="151"/>
        <end position="161"/>
    </location>
</feature>
<evidence type="ECO:0000256" key="1">
    <source>
        <dbReference type="SAM" id="MobiDB-lite"/>
    </source>
</evidence>
<reference evidence="2 3" key="1">
    <citation type="submission" date="2022-01" db="EMBL/GenBank/DDBJ databases">
        <title>A chromosomal length assembly of Cordylochernes scorpioides.</title>
        <authorList>
            <person name="Zeh D."/>
            <person name="Zeh J."/>
        </authorList>
    </citation>
    <scope>NUCLEOTIDE SEQUENCE [LARGE SCALE GENOMIC DNA]</scope>
    <source>
        <strain evidence="2">IN4F17</strain>
        <tissue evidence="2">Whole Body</tissue>
    </source>
</reference>
<evidence type="ECO:0000313" key="3">
    <source>
        <dbReference type="Proteomes" id="UP001235939"/>
    </source>
</evidence>
<name>A0ABY6JYT4_9ARAC</name>
<dbReference type="Proteomes" id="UP001235939">
    <property type="component" value="Chromosome 01"/>
</dbReference>
<organism evidence="2 3">
    <name type="scientific">Cordylochernes scorpioides</name>
    <dbReference type="NCBI Taxonomy" id="51811"/>
    <lineage>
        <taxon>Eukaryota</taxon>
        <taxon>Metazoa</taxon>
        <taxon>Ecdysozoa</taxon>
        <taxon>Arthropoda</taxon>
        <taxon>Chelicerata</taxon>
        <taxon>Arachnida</taxon>
        <taxon>Pseudoscorpiones</taxon>
        <taxon>Cheliferoidea</taxon>
        <taxon>Chernetidae</taxon>
        <taxon>Cordylochernes</taxon>
    </lineage>
</organism>
<keyword evidence="3" id="KW-1185">Reference proteome</keyword>
<protein>
    <submittedName>
        <fullName evidence="2">Uncharacterized protein</fullName>
    </submittedName>
</protein>
<evidence type="ECO:0000313" key="2">
    <source>
        <dbReference type="EMBL" id="UYV61729.1"/>
    </source>
</evidence>
<dbReference type="EMBL" id="CP092863">
    <property type="protein sequence ID" value="UYV61729.1"/>
    <property type="molecule type" value="Genomic_DNA"/>
</dbReference>
<feature type="region of interest" description="Disordered" evidence="1">
    <location>
        <begin position="147"/>
        <end position="168"/>
    </location>
</feature>